<comment type="similarity">
    <text evidence="1 5">Belongs to the ModE family.</text>
</comment>
<dbReference type="InterPro" id="IPR016462">
    <property type="entry name" value="ModE"/>
</dbReference>
<evidence type="ECO:0000256" key="6">
    <source>
        <dbReference type="PIRSR" id="PIRSR005763-1"/>
    </source>
</evidence>
<dbReference type="Proteomes" id="UP000502415">
    <property type="component" value="Chromosome"/>
</dbReference>
<dbReference type="InterPro" id="IPR036390">
    <property type="entry name" value="WH_DNA-bd_sf"/>
</dbReference>
<evidence type="ECO:0000256" key="1">
    <source>
        <dbReference type="ARBA" id="ARBA00008110"/>
    </source>
</evidence>
<dbReference type="Pfam" id="PF03459">
    <property type="entry name" value="TOBE"/>
    <property type="match status" value="2"/>
</dbReference>
<keyword evidence="4" id="KW-0677">Repeat</keyword>
<evidence type="ECO:0000256" key="3">
    <source>
        <dbReference type="ARBA" id="ARBA00022505"/>
    </source>
</evidence>
<evidence type="ECO:0000259" key="7">
    <source>
        <dbReference type="PROSITE" id="PS51866"/>
    </source>
</evidence>
<protein>
    <submittedName>
        <fullName evidence="8">TOBE domain-containing protein</fullName>
    </submittedName>
</protein>
<dbReference type="SUPFAM" id="SSF50331">
    <property type="entry name" value="MOP-like"/>
    <property type="match status" value="2"/>
</dbReference>
<dbReference type="PANTHER" id="PTHR30432">
    <property type="entry name" value="TRANSCRIPTIONAL REGULATOR MODE"/>
    <property type="match status" value="1"/>
</dbReference>
<keyword evidence="2 5" id="KW-0813">Transport</keyword>
<organism evidence="8 9">
    <name type="scientific">Massilia forsythiae</name>
    <dbReference type="NCBI Taxonomy" id="2728020"/>
    <lineage>
        <taxon>Bacteria</taxon>
        <taxon>Pseudomonadati</taxon>
        <taxon>Pseudomonadota</taxon>
        <taxon>Betaproteobacteria</taxon>
        <taxon>Burkholderiales</taxon>
        <taxon>Oxalobacteraceae</taxon>
        <taxon>Telluria group</taxon>
        <taxon>Massilia</taxon>
    </lineage>
</organism>
<evidence type="ECO:0000256" key="2">
    <source>
        <dbReference type="ARBA" id="ARBA00022448"/>
    </source>
</evidence>
<feature type="domain" description="Mop" evidence="7">
    <location>
        <begin position="207"/>
        <end position="273"/>
    </location>
</feature>
<proteinExistence type="inferred from homology"/>
<dbReference type="Pfam" id="PF00126">
    <property type="entry name" value="HTH_1"/>
    <property type="match status" value="1"/>
</dbReference>
<dbReference type="SUPFAM" id="SSF46785">
    <property type="entry name" value="Winged helix' DNA-binding domain"/>
    <property type="match status" value="1"/>
</dbReference>
<dbReference type="NCBIfam" id="TIGR00638">
    <property type="entry name" value="Mop"/>
    <property type="match status" value="2"/>
</dbReference>
<dbReference type="InterPro" id="IPR005116">
    <property type="entry name" value="Transp-assoc_OB_typ1"/>
</dbReference>
<dbReference type="PROSITE" id="PS51866">
    <property type="entry name" value="MOP"/>
    <property type="match status" value="2"/>
</dbReference>
<evidence type="ECO:0000313" key="8">
    <source>
        <dbReference type="EMBL" id="QJE00034.1"/>
    </source>
</evidence>
<dbReference type="NCBIfam" id="TIGR00637">
    <property type="entry name" value="ModE_repress"/>
    <property type="match status" value="1"/>
</dbReference>
<dbReference type="InterPro" id="IPR036388">
    <property type="entry name" value="WH-like_DNA-bd_sf"/>
</dbReference>
<sequence>MEQADEQRAQHGFALQGTVWMTVGDENFGGPGRIALLAKIAETGSISQAAKAIKMSYKAAWDAIDAMNNLAGEALVQRLAGGKGGGGTRLTPRGEQLVKNFKAVEQVHRDFVQQLNRQAAGIADDLALIGRLNIKTSARNQFFGTVCRVVKGAVNDEIELDIAGGQRLVAIVTRESTETLGLDIGRQAFALIKSSSVILVTDAEGARFSARNRLQGTISRLTPGAVNTEVVLDLPGDGTVAAVITNDSAAALGLAEGQQAMAMFKASSVIVGVPG</sequence>
<dbReference type="InterPro" id="IPR004606">
    <property type="entry name" value="Mop_domain"/>
</dbReference>
<keyword evidence="9" id="KW-1185">Reference proteome</keyword>
<reference evidence="8 9" key="1">
    <citation type="submission" date="2020-04" db="EMBL/GenBank/DDBJ databases">
        <title>Genome sequencing of novel species.</title>
        <authorList>
            <person name="Heo J."/>
            <person name="Kim S.-J."/>
            <person name="Kim J.-S."/>
            <person name="Hong S.-B."/>
            <person name="Kwon S.-W."/>
        </authorList>
    </citation>
    <scope>NUCLEOTIDE SEQUENCE [LARGE SCALE GENOMIC DNA]</scope>
    <source>
        <strain evidence="8 9">GN2-R2</strain>
    </source>
</reference>
<evidence type="ECO:0000256" key="5">
    <source>
        <dbReference type="PIRNR" id="PIRNR005763"/>
    </source>
</evidence>
<dbReference type="PIRSF" id="PIRSF005763">
    <property type="entry name" value="Txn_reg_ModE"/>
    <property type="match status" value="1"/>
</dbReference>
<dbReference type="InterPro" id="IPR008995">
    <property type="entry name" value="Mo/tungstate-bd_C_term_dom"/>
</dbReference>
<accession>A0A7Z2VVP4</accession>
<dbReference type="KEGG" id="mfy:HH212_08335"/>
<dbReference type="RefSeq" id="WP_169434981.1">
    <property type="nucleotide sequence ID" value="NZ_CP051685.1"/>
</dbReference>
<evidence type="ECO:0000256" key="4">
    <source>
        <dbReference type="ARBA" id="ARBA00022737"/>
    </source>
</evidence>
<dbReference type="GO" id="GO:0003700">
    <property type="term" value="F:DNA-binding transcription factor activity"/>
    <property type="evidence" value="ECO:0007669"/>
    <property type="project" value="InterPro"/>
</dbReference>
<dbReference type="InterPro" id="IPR000847">
    <property type="entry name" value="LysR_HTH_N"/>
</dbReference>
<gene>
    <name evidence="8" type="ORF">HH212_08335</name>
</gene>
<dbReference type="Gene3D" id="1.10.10.10">
    <property type="entry name" value="Winged helix-like DNA-binding domain superfamily/Winged helix DNA-binding domain"/>
    <property type="match status" value="1"/>
</dbReference>
<dbReference type="AlphaFoldDB" id="A0A7Z2VVP4"/>
<dbReference type="EMBL" id="CP051685">
    <property type="protein sequence ID" value="QJE00034.1"/>
    <property type="molecule type" value="Genomic_DNA"/>
</dbReference>
<feature type="domain" description="Mop" evidence="7">
    <location>
        <begin position="135"/>
        <end position="201"/>
    </location>
</feature>
<dbReference type="InterPro" id="IPR051815">
    <property type="entry name" value="Molybdate_resp_trans_reg"/>
</dbReference>
<dbReference type="PANTHER" id="PTHR30432:SF1">
    <property type="entry name" value="DNA-BINDING TRANSCRIPTIONAL DUAL REGULATOR MODE"/>
    <property type="match status" value="1"/>
</dbReference>
<dbReference type="InterPro" id="IPR003725">
    <property type="entry name" value="ModE-bd_N"/>
</dbReference>
<keyword evidence="3 5" id="KW-0500">Molybdenum</keyword>
<evidence type="ECO:0000313" key="9">
    <source>
        <dbReference type="Proteomes" id="UP000502415"/>
    </source>
</evidence>
<dbReference type="GO" id="GO:0015689">
    <property type="term" value="P:molybdate ion transport"/>
    <property type="evidence" value="ECO:0007669"/>
    <property type="project" value="UniProtKB-UniRule"/>
</dbReference>
<name>A0A7Z2VVP4_9BURK</name>
<dbReference type="GO" id="GO:0030151">
    <property type="term" value="F:molybdenum ion binding"/>
    <property type="evidence" value="ECO:0007669"/>
    <property type="project" value="UniProtKB-UniRule"/>
</dbReference>
<feature type="region of interest" description="Required for dimer formation and molybdate binding" evidence="6">
    <location>
        <begin position="136"/>
        <end position="144"/>
    </location>
</feature>
<dbReference type="Gene3D" id="2.40.50.100">
    <property type="match status" value="2"/>
</dbReference>